<dbReference type="PIRSF" id="PIRSF000887">
    <property type="entry name" value="Pesterase_MJ0037"/>
    <property type="match status" value="1"/>
</dbReference>
<evidence type="ECO:0000259" key="1">
    <source>
        <dbReference type="Pfam" id="PF00149"/>
    </source>
</evidence>
<dbReference type="PANTHER" id="PTHR39323">
    <property type="entry name" value="BLR1149 PROTEIN"/>
    <property type="match status" value="1"/>
</dbReference>
<dbReference type="NCBIfam" id="TIGR04123">
    <property type="entry name" value="P_estr_lig_assc"/>
    <property type="match status" value="1"/>
</dbReference>
<dbReference type="Proteomes" id="UP000236884">
    <property type="component" value="Chromosome"/>
</dbReference>
<dbReference type="GO" id="GO:0016787">
    <property type="term" value="F:hydrolase activity"/>
    <property type="evidence" value="ECO:0007669"/>
    <property type="project" value="InterPro"/>
</dbReference>
<dbReference type="InterPro" id="IPR024173">
    <property type="entry name" value="Pesterase_MJ0037-like"/>
</dbReference>
<dbReference type="InterPro" id="IPR026336">
    <property type="entry name" value="PdeM-like"/>
</dbReference>
<dbReference type="PANTHER" id="PTHR39323:SF1">
    <property type="entry name" value="BLR1149 PROTEIN"/>
    <property type="match status" value="1"/>
</dbReference>
<dbReference type="Gene3D" id="3.60.21.10">
    <property type="match status" value="1"/>
</dbReference>
<dbReference type="Pfam" id="PF00149">
    <property type="entry name" value="Metallophos"/>
    <property type="match status" value="1"/>
</dbReference>
<protein>
    <submittedName>
        <fullName evidence="2">Calcineurin-like phosphoesterase</fullName>
    </submittedName>
</protein>
<dbReference type="InterPro" id="IPR004843">
    <property type="entry name" value="Calcineurin-like_PHP"/>
</dbReference>
<reference evidence="2 3" key="1">
    <citation type="submission" date="2015-08" db="EMBL/GenBank/DDBJ databases">
        <title>Investigation of the bacterial diversity of lava forest soil.</title>
        <authorList>
            <person name="Lee J.S."/>
        </authorList>
    </citation>
    <scope>NUCLEOTIDE SEQUENCE [LARGE SCALE GENOMIC DNA]</scope>
    <source>
        <strain evidence="2 3">GJW-30</strain>
    </source>
</reference>
<dbReference type="RefSeq" id="WP_096354489.1">
    <property type="nucleotide sequence ID" value="NZ_AP014946.1"/>
</dbReference>
<feature type="domain" description="Calcineurin-like phosphoesterase" evidence="1">
    <location>
        <begin position="36"/>
        <end position="131"/>
    </location>
</feature>
<dbReference type="OrthoDB" id="9795838at2"/>
<gene>
    <name evidence="2" type="ORF">GJW-30_1_01829</name>
</gene>
<dbReference type="EMBL" id="AP014946">
    <property type="protein sequence ID" value="BAT59298.1"/>
    <property type="molecule type" value="Genomic_DNA"/>
</dbReference>
<dbReference type="InterPro" id="IPR029052">
    <property type="entry name" value="Metallo-depent_PP-like"/>
</dbReference>
<keyword evidence="3" id="KW-1185">Reference proteome</keyword>
<dbReference type="SUPFAM" id="SSF56300">
    <property type="entry name" value="Metallo-dependent phosphatases"/>
    <property type="match status" value="1"/>
</dbReference>
<evidence type="ECO:0000313" key="2">
    <source>
        <dbReference type="EMBL" id="BAT59298.1"/>
    </source>
</evidence>
<dbReference type="KEGG" id="vgo:GJW-30_1_01829"/>
<accession>A0A0S3PTS6</accession>
<dbReference type="AlphaFoldDB" id="A0A0S3PTS6"/>
<proteinExistence type="predicted"/>
<organism evidence="2 3">
    <name type="scientific">Variibacter gotjawalensis</name>
    <dbReference type="NCBI Taxonomy" id="1333996"/>
    <lineage>
        <taxon>Bacteria</taxon>
        <taxon>Pseudomonadati</taxon>
        <taxon>Pseudomonadota</taxon>
        <taxon>Alphaproteobacteria</taxon>
        <taxon>Hyphomicrobiales</taxon>
        <taxon>Nitrobacteraceae</taxon>
        <taxon>Variibacter</taxon>
    </lineage>
</organism>
<evidence type="ECO:0000313" key="3">
    <source>
        <dbReference type="Proteomes" id="UP000236884"/>
    </source>
</evidence>
<name>A0A0S3PTS6_9BRAD</name>
<sequence>MNVAVTLPVRGGAVLRIRDAECVADVAGILYWPEQRLLVVSDLHLEKGSAFATRGQLVPPYDTTDTLRRLGAVVARYAPQVVVSLGDNFHDRTGAGRLAEENRAMLADMQRGRDFIWITGNHDPEPLTNLGGLSADSFEVGGVTFRHIAAKKNAVGEVSGHLHPVAIVAGRGRSMRRRCFAGDGNRLVMPAFGAYAGGLSIRDRAFASIFDRAFMAHVLGEERVYAIGSANCL</sequence>